<proteinExistence type="predicted"/>
<sequence>MFPWRIFVAVLASSAALIGYLQQHDHTPIGGHLPYMETPAGYPVNQTELWRIRVCHAHHRLIKRDPYSHPPPPHSVLGLDANSKPFDPPSSSATPKRYLYHEVHATVADATWRAIGTKMQRMAANLNNLKKHGVNFDRDWMDIVLSVVSLLGNDEIRGHYTHHFVPALTGGGTMGEKLKTYGMIRKMRIRALEELCA</sequence>
<evidence type="ECO:0000313" key="4">
    <source>
        <dbReference type="Proteomes" id="UP000554235"/>
    </source>
</evidence>
<name>A0A8H4LLD1_9HYPO</name>
<evidence type="ECO:0000313" key="3">
    <source>
        <dbReference type="EMBL" id="KAF4469569.1"/>
    </source>
</evidence>
<evidence type="ECO:0000256" key="2">
    <source>
        <dbReference type="SAM" id="SignalP"/>
    </source>
</evidence>
<comment type="caution">
    <text evidence="3">The sequence shown here is derived from an EMBL/GenBank/DDBJ whole genome shotgun (WGS) entry which is preliminary data.</text>
</comment>
<evidence type="ECO:0000256" key="1">
    <source>
        <dbReference type="SAM" id="MobiDB-lite"/>
    </source>
</evidence>
<reference evidence="3 4" key="1">
    <citation type="submission" date="2020-01" db="EMBL/GenBank/DDBJ databases">
        <title>Identification and distribution of gene clusters putatively required for synthesis of sphingolipid metabolism inhibitors in phylogenetically diverse species of the filamentous fungus Fusarium.</title>
        <authorList>
            <person name="Kim H.-S."/>
            <person name="Busman M."/>
            <person name="Brown D.W."/>
            <person name="Divon H."/>
            <person name="Uhlig S."/>
            <person name="Proctor R.H."/>
        </authorList>
    </citation>
    <scope>NUCLEOTIDE SEQUENCE [LARGE SCALE GENOMIC DNA]</scope>
    <source>
        <strain evidence="3 4">NRRL 20459</strain>
    </source>
</reference>
<feature type="region of interest" description="Disordered" evidence="1">
    <location>
        <begin position="64"/>
        <end position="93"/>
    </location>
</feature>
<dbReference type="Proteomes" id="UP000554235">
    <property type="component" value="Unassembled WGS sequence"/>
</dbReference>
<feature type="chain" id="PRO_5034978747" evidence="2">
    <location>
        <begin position="24"/>
        <end position="197"/>
    </location>
</feature>
<dbReference type="OrthoDB" id="4973940at2759"/>
<dbReference type="AlphaFoldDB" id="A0A8H4LLD1"/>
<accession>A0A8H4LLD1</accession>
<feature type="signal peptide" evidence="2">
    <location>
        <begin position="1"/>
        <end position="23"/>
    </location>
</feature>
<keyword evidence="4" id="KW-1185">Reference proteome</keyword>
<protein>
    <submittedName>
        <fullName evidence="3">Uncharacterized protein</fullName>
    </submittedName>
</protein>
<organism evidence="3 4">
    <name type="scientific">Fusarium albosuccineum</name>
    <dbReference type="NCBI Taxonomy" id="1237068"/>
    <lineage>
        <taxon>Eukaryota</taxon>
        <taxon>Fungi</taxon>
        <taxon>Dikarya</taxon>
        <taxon>Ascomycota</taxon>
        <taxon>Pezizomycotina</taxon>
        <taxon>Sordariomycetes</taxon>
        <taxon>Hypocreomycetidae</taxon>
        <taxon>Hypocreales</taxon>
        <taxon>Nectriaceae</taxon>
        <taxon>Fusarium</taxon>
        <taxon>Fusarium decemcellulare species complex</taxon>
    </lineage>
</organism>
<dbReference type="EMBL" id="JAADYS010000458">
    <property type="protein sequence ID" value="KAF4469569.1"/>
    <property type="molecule type" value="Genomic_DNA"/>
</dbReference>
<gene>
    <name evidence="3" type="ORF">FALBO_3531</name>
</gene>
<keyword evidence="2" id="KW-0732">Signal</keyword>